<dbReference type="InterPro" id="IPR050091">
    <property type="entry name" value="PKS_NRPS_Biosynth_Enz"/>
</dbReference>
<dbReference type="Gene3D" id="3.40.47.10">
    <property type="match status" value="1"/>
</dbReference>
<sequence>MSTCAPVPVVVTGIACRLPGGITTPRGFWEFMMGGRDAVAPIPAQRWKEMVTLLAEEDRPSKPWHAGTIEIDAFDHAFFGISAEEEAASASSVARCTRARRSGLVSARTIDV</sequence>
<dbReference type="InterPro" id="IPR014030">
    <property type="entry name" value="Ketoacyl_synth_N"/>
</dbReference>
<dbReference type="RefSeq" id="WP_179768258.1">
    <property type="nucleotide sequence ID" value="NZ_JACCFO010000001.1"/>
</dbReference>
<accession>A0A853BN13</accession>
<evidence type="ECO:0000256" key="1">
    <source>
        <dbReference type="ARBA" id="ARBA00022450"/>
    </source>
</evidence>
<comment type="caution">
    <text evidence="4">The sequence shown here is derived from an EMBL/GenBank/DDBJ whole genome shotgun (WGS) entry which is preliminary data.</text>
</comment>
<proteinExistence type="predicted"/>
<reference evidence="4 5" key="1">
    <citation type="submission" date="2020-07" db="EMBL/GenBank/DDBJ databases">
        <title>Sequencing the genomes of 1000 actinobacteria strains.</title>
        <authorList>
            <person name="Klenk H.-P."/>
        </authorList>
    </citation>
    <scope>NUCLEOTIDE SEQUENCE [LARGE SCALE GENOMIC DNA]</scope>
    <source>
        <strain evidence="4 5">DSM 45927</strain>
    </source>
</reference>
<keyword evidence="4" id="KW-0808">Transferase</keyword>
<dbReference type="InterPro" id="IPR016039">
    <property type="entry name" value="Thiolase-like"/>
</dbReference>
<keyword evidence="1" id="KW-0596">Phosphopantetheine</keyword>
<feature type="domain" description="Beta-ketoacyl synthase-like N-terminal" evidence="3">
    <location>
        <begin position="8"/>
        <end position="87"/>
    </location>
</feature>
<dbReference type="Pfam" id="PF00109">
    <property type="entry name" value="ketoacyl-synt"/>
    <property type="match status" value="1"/>
</dbReference>
<dbReference type="GO" id="GO:0006633">
    <property type="term" value="P:fatty acid biosynthetic process"/>
    <property type="evidence" value="ECO:0007669"/>
    <property type="project" value="TreeGrafter"/>
</dbReference>
<evidence type="ECO:0000259" key="3">
    <source>
        <dbReference type="Pfam" id="PF00109"/>
    </source>
</evidence>
<dbReference type="EMBL" id="JACCFO010000001">
    <property type="protein sequence ID" value="NYI96989.1"/>
    <property type="molecule type" value="Genomic_DNA"/>
</dbReference>
<evidence type="ECO:0000313" key="5">
    <source>
        <dbReference type="Proteomes" id="UP000575985"/>
    </source>
</evidence>
<protein>
    <submittedName>
        <fullName evidence="4">Acyl transferase domain-containing protein</fullName>
    </submittedName>
</protein>
<gene>
    <name evidence="4" type="ORF">HNR12_003266</name>
</gene>
<name>A0A853BN13_9ACTN</name>
<dbReference type="PANTHER" id="PTHR43775:SF37">
    <property type="entry name" value="SI:DKEY-61P9.11"/>
    <property type="match status" value="1"/>
</dbReference>
<dbReference type="PANTHER" id="PTHR43775">
    <property type="entry name" value="FATTY ACID SYNTHASE"/>
    <property type="match status" value="1"/>
</dbReference>
<evidence type="ECO:0000256" key="2">
    <source>
        <dbReference type="ARBA" id="ARBA00022553"/>
    </source>
</evidence>
<dbReference type="SUPFAM" id="SSF53901">
    <property type="entry name" value="Thiolase-like"/>
    <property type="match status" value="1"/>
</dbReference>
<dbReference type="GO" id="GO:0004312">
    <property type="term" value="F:fatty acid synthase activity"/>
    <property type="evidence" value="ECO:0007669"/>
    <property type="project" value="TreeGrafter"/>
</dbReference>
<keyword evidence="2" id="KW-0597">Phosphoprotein</keyword>
<dbReference type="AlphaFoldDB" id="A0A853BN13"/>
<evidence type="ECO:0000313" key="4">
    <source>
        <dbReference type="EMBL" id="NYI96989.1"/>
    </source>
</evidence>
<keyword evidence="5" id="KW-1185">Reference proteome</keyword>
<organism evidence="4 5">
    <name type="scientific">Streptomonospora nanhaiensis</name>
    <dbReference type="NCBI Taxonomy" id="1323731"/>
    <lineage>
        <taxon>Bacteria</taxon>
        <taxon>Bacillati</taxon>
        <taxon>Actinomycetota</taxon>
        <taxon>Actinomycetes</taxon>
        <taxon>Streptosporangiales</taxon>
        <taxon>Nocardiopsidaceae</taxon>
        <taxon>Streptomonospora</taxon>
    </lineage>
</organism>
<dbReference type="Proteomes" id="UP000575985">
    <property type="component" value="Unassembled WGS sequence"/>
</dbReference>